<dbReference type="RefSeq" id="WP_344136140.1">
    <property type="nucleotide sequence ID" value="NZ_BAAARA010000021.1"/>
</dbReference>
<organism evidence="1 2">
    <name type="scientific">Saccharopolyspora halophila</name>
    <dbReference type="NCBI Taxonomy" id="405551"/>
    <lineage>
        <taxon>Bacteria</taxon>
        <taxon>Bacillati</taxon>
        <taxon>Actinomycetota</taxon>
        <taxon>Actinomycetes</taxon>
        <taxon>Pseudonocardiales</taxon>
        <taxon>Pseudonocardiaceae</taxon>
        <taxon>Saccharopolyspora</taxon>
    </lineage>
</organism>
<name>A0ABN3GSX4_9PSEU</name>
<comment type="caution">
    <text evidence="1">The sequence shown here is derived from an EMBL/GenBank/DDBJ whole genome shotgun (WGS) entry which is preliminary data.</text>
</comment>
<reference evidence="1 2" key="1">
    <citation type="journal article" date="2019" name="Int. J. Syst. Evol. Microbiol.">
        <title>The Global Catalogue of Microorganisms (GCM) 10K type strain sequencing project: providing services to taxonomists for standard genome sequencing and annotation.</title>
        <authorList>
            <consortium name="The Broad Institute Genomics Platform"/>
            <consortium name="The Broad Institute Genome Sequencing Center for Infectious Disease"/>
            <person name="Wu L."/>
            <person name="Ma J."/>
        </authorList>
    </citation>
    <scope>NUCLEOTIDE SEQUENCE [LARGE SCALE GENOMIC DNA]</scope>
    <source>
        <strain evidence="1 2">JCM 16221</strain>
    </source>
</reference>
<evidence type="ECO:0000313" key="2">
    <source>
        <dbReference type="Proteomes" id="UP001501218"/>
    </source>
</evidence>
<accession>A0ABN3GSX4</accession>
<dbReference type="EMBL" id="BAAARA010000021">
    <property type="protein sequence ID" value="GAA2359986.1"/>
    <property type="molecule type" value="Genomic_DNA"/>
</dbReference>
<sequence>MHLPESERDHSISDSSTSFRSAIEEWYRACSRACSENRDCADRYAAVVEALITWLAENPAAARIYFGGGENCAHPELESLALAARQRMTSTITELIVVCGEPEHRTKIEFVVGAVREIIREELRRETVDHTRLAHKLTRLTPLLSAAARARHA</sequence>
<protein>
    <submittedName>
        <fullName evidence="1">Uncharacterized protein</fullName>
    </submittedName>
</protein>
<keyword evidence="2" id="KW-1185">Reference proteome</keyword>
<dbReference type="Proteomes" id="UP001501218">
    <property type="component" value="Unassembled WGS sequence"/>
</dbReference>
<dbReference type="Gene3D" id="1.10.357.10">
    <property type="entry name" value="Tetracycline Repressor, domain 2"/>
    <property type="match status" value="1"/>
</dbReference>
<gene>
    <name evidence="1" type="ORF">GCM10009854_43650</name>
</gene>
<evidence type="ECO:0000313" key="1">
    <source>
        <dbReference type="EMBL" id="GAA2359986.1"/>
    </source>
</evidence>
<proteinExistence type="predicted"/>